<evidence type="ECO:0000313" key="3">
    <source>
        <dbReference type="Proteomes" id="UP001295423"/>
    </source>
</evidence>
<reference evidence="2" key="1">
    <citation type="submission" date="2023-08" db="EMBL/GenBank/DDBJ databases">
        <authorList>
            <person name="Audoor S."/>
            <person name="Bilcke G."/>
        </authorList>
    </citation>
    <scope>NUCLEOTIDE SEQUENCE</scope>
</reference>
<keyword evidence="3" id="KW-1185">Reference proteome</keyword>
<comment type="caution">
    <text evidence="2">The sequence shown here is derived from an EMBL/GenBank/DDBJ whole genome shotgun (WGS) entry which is preliminary data.</text>
</comment>
<evidence type="ECO:0000313" key="2">
    <source>
        <dbReference type="EMBL" id="CAJ1959245.1"/>
    </source>
</evidence>
<organism evidence="2 3">
    <name type="scientific">Cylindrotheca closterium</name>
    <dbReference type="NCBI Taxonomy" id="2856"/>
    <lineage>
        <taxon>Eukaryota</taxon>
        <taxon>Sar</taxon>
        <taxon>Stramenopiles</taxon>
        <taxon>Ochrophyta</taxon>
        <taxon>Bacillariophyta</taxon>
        <taxon>Bacillariophyceae</taxon>
        <taxon>Bacillariophycidae</taxon>
        <taxon>Bacillariales</taxon>
        <taxon>Bacillariaceae</taxon>
        <taxon>Cylindrotheca</taxon>
    </lineage>
</organism>
<sequence>MIFTPANDKTRRDSGNSTASDEALLSFLELSYSSSDVASSSCSYPSIPVSFFDPLDDPFLEPRPIGPKASNKDHLSQSRPRGLPSNILSPLYSKDHSHSSLSMDMDIEIGTGNGTDFGQHLNAVLASTIDIAEVKRKREDASSNYDDDQFQGHDIVDSDDMSCDLLFSHFSAASHRTEVSNTTFAGW</sequence>
<name>A0AAD2G0K4_9STRA</name>
<dbReference type="AlphaFoldDB" id="A0AAD2G0K4"/>
<protein>
    <submittedName>
        <fullName evidence="2">Uncharacterized protein</fullName>
    </submittedName>
</protein>
<dbReference type="EMBL" id="CAKOGP040001981">
    <property type="protein sequence ID" value="CAJ1959245.1"/>
    <property type="molecule type" value="Genomic_DNA"/>
</dbReference>
<gene>
    <name evidence="2" type="ORF">CYCCA115_LOCUS17666</name>
</gene>
<accession>A0AAD2G0K4</accession>
<dbReference type="Proteomes" id="UP001295423">
    <property type="component" value="Unassembled WGS sequence"/>
</dbReference>
<evidence type="ECO:0000256" key="1">
    <source>
        <dbReference type="SAM" id="MobiDB-lite"/>
    </source>
</evidence>
<feature type="region of interest" description="Disordered" evidence="1">
    <location>
        <begin position="62"/>
        <end position="89"/>
    </location>
</feature>
<proteinExistence type="predicted"/>